<name>A0A8X8WCA4_SALSN</name>
<evidence type="ECO:0000259" key="16">
    <source>
        <dbReference type="PROSITE" id="PS50011"/>
    </source>
</evidence>
<evidence type="ECO:0000256" key="4">
    <source>
        <dbReference type="ARBA" id="ARBA00022692"/>
    </source>
</evidence>
<keyword evidence="6" id="KW-0677">Repeat</keyword>
<evidence type="ECO:0008006" key="20">
    <source>
        <dbReference type="Google" id="ProtNLM"/>
    </source>
</evidence>
<dbReference type="GO" id="GO:0005886">
    <property type="term" value="C:plasma membrane"/>
    <property type="evidence" value="ECO:0007669"/>
    <property type="project" value="TreeGrafter"/>
</dbReference>
<evidence type="ECO:0000256" key="9">
    <source>
        <dbReference type="ARBA" id="ARBA00022840"/>
    </source>
</evidence>
<dbReference type="Gene3D" id="1.10.510.10">
    <property type="entry name" value="Transferase(Phosphotransferase) domain 1"/>
    <property type="match status" value="2"/>
</dbReference>
<evidence type="ECO:0000259" key="17">
    <source>
        <dbReference type="PROSITE" id="PS51473"/>
    </source>
</evidence>
<dbReference type="AlphaFoldDB" id="A0A8X8WCA4"/>
<reference evidence="18" key="2">
    <citation type="submission" date="2020-08" db="EMBL/GenBank/DDBJ databases">
        <title>Plant Genome Project.</title>
        <authorList>
            <person name="Zhang R.-G."/>
        </authorList>
    </citation>
    <scope>NUCLEOTIDE SEQUENCE</scope>
    <source>
        <strain evidence="18">Huo1</strain>
        <tissue evidence="18">Leaf</tissue>
    </source>
</reference>
<comment type="subcellular location">
    <subcellularLocation>
        <location evidence="1">Membrane</location>
        <topology evidence="1">Single-pass membrane protein</topology>
    </subcellularLocation>
</comment>
<evidence type="ECO:0000256" key="13">
    <source>
        <dbReference type="ARBA" id="ARBA00023180"/>
    </source>
</evidence>
<dbReference type="PANTHER" id="PTHR27002">
    <property type="entry name" value="RECEPTOR-LIKE SERINE/THREONINE-PROTEIN KINASE SD1-8"/>
    <property type="match status" value="1"/>
</dbReference>
<feature type="transmembrane region" description="Helical" evidence="14">
    <location>
        <begin position="198"/>
        <end position="218"/>
    </location>
</feature>
<comment type="caution">
    <text evidence="18">The sequence shown here is derived from an EMBL/GenBank/DDBJ whole genome shotgun (WGS) entry which is preliminary data.</text>
</comment>
<evidence type="ECO:0000256" key="14">
    <source>
        <dbReference type="SAM" id="Phobius"/>
    </source>
</evidence>
<dbReference type="PANTHER" id="PTHR27002:SF181">
    <property type="entry name" value="RECEPTOR-LIKE SERINE_THREONINE-PROTEIN KINASE"/>
    <property type="match status" value="1"/>
</dbReference>
<keyword evidence="5 15" id="KW-0732">Signal</keyword>
<keyword evidence="3" id="KW-0808">Transferase</keyword>
<dbReference type="SMART" id="SM00220">
    <property type="entry name" value="S_TKc"/>
    <property type="match status" value="1"/>
</dbReference>
<evidence type="ECO:0000256" key="3">
    <source>
        <dbReference type="ARBA" id="ARBA00022679"/>
    </source>
</evidence>
<dbReference type="InterPro" id="IPR002902">
    <property type="entry name" value="GNK2"/>
</dbReference>
<evidence type="ECO:0000256" key="6">
    <source>
        <dbReference type="ARBA" id="ARBA00022737"/>
    </source>
</evidence>
<keyword evidence="7" id="KW-0547">Nucleotide-binding</keyword>
<evidence type="ECO:0000256" key="2">
    <source>
        <dbReference type="ARBA" id="ARBA00022527"/>
    </source>
</evidence>
<feature type="signal peptide" evidence="15">
    <location>
        <begin position="1"/>
        <end position="27"/>
    </location>
</feature>
<dbReference type="PROSITE" id="PS50011">
    <property type="entry name" value="PROTEIN_KINASE_DOM"/>
    <property type="match status" value="1"/>
</dbReference>
<proteinExistence type="predicted"/>
<dbReference type="PROSITE" id="PS51473">
    <property type="entry name" value="GNK2"/>
    <property type="match status" value="1"/>
</dbReference>
<feature type="domain" description="Gnk2-homologous" evidence="17">
    <location>
        <begin position="101"/>
        <end position="208"/>
    </location>
</feature>
<dbReference type="Gene3D" id="3.30.430.20">
    <property type="entry name" value="Gnk2 domain, C-X8-C-X2-C motif"/>
    <property type="match status" value="1"/>
</dbReference>
<keyword evidence="4 14" id="KW-0812">Transmembrane</keyword>
<keyword evidence="9" id="KW-0067">ATP-binding</keyword>
<dbReference type="GO" id="GO:0006950">
    <property type="term" value="P:response to stress"/>
    <property type="evidence" value="ECO:0007669"/>
    <property type="project" value="UniProtKB-ARBA"/>
</dbReference>
<keyword evidence="11 14" id="KW-0472">Membrane</keyword>
<feature type="chain" id="PRO_5036469475" description="Serine/threonine-protein kinase PBS1" evidence="15">
    <location>
        <begin position="28"/>
        <end position="494"/>
    </location>
</feature>
<dbReference type="InterPro" id="IPR000719">
    <property type="entry name" value="Prot_kinase_dom"/>
</dbReference>
<evidence type="ECO:0000313" key="18">
    <source>
        <dbReference type="EMBL" id="KAG6392303.1"/>
    </source>
</evidence>
<evidence type="ECO:0000256" key="15">
    <source>
        <dbReference type="SAM" id="SignalP"/>
    </source>
</evidence>
<dbReference type="GO" id="GO:0004674">
    <property type="term" value="F:protein serine/threonine kinase activity"/>
    <property type="evidence" value="ECO:0007669"/>
    <property type="project" value="UniProtKB-KW"/>
</dbReference>
<evidence type="ECO:0000256" key="7">
    <source>
        <dbReference type="ARBA" id="ARBA00022741"/>
    </source>
</evidence>
<accession>A0A8X8WCA4</accession>
<keyword evidence="13" id="KW-0325">Glycoprotein</keyword>
<dbReference type="GO" id="GO:0005524">
    <property type="term" value="F:ATP binding"/>
    <property type="evidence" value="ECO:0007669"/>
    <property type="project" value="UniProtKB-KW"/>
</dbReference>
<organism evidence="18">
    <name type="scientific">Salvia splendens</name>
    <name type="common">Scarlet sage</name>
    <dbReference type="NCBI Taxonomy" id="180675"/>
    <lineage>
        <taxon>Eukaryota</taxon>
        <taxon>Viridiplantae</taxon>
        <taxon>Streptophyta</taxon>
        <taxon>Embryophyta</taxon>
        <taxon>Tracheophyta</taxon>
        <taxon>Spermatophyta</taxon>
        <taxon>Magnoliopsida</taxon>
        <taxon>eudicotyledons</taxon>
        <taxon>Gunneridae</taxon>
        <taxon>Pentapetalae</taxon>
        <taxon>asterids</taxon>
        <taxon>lamiids</taxon>
        <taxon>Lamiales</taxon>
        <taxon>Lamiaceae</taxon>
        <taxon>Nepetoideae</taxon>
        <taxon>Mentheae</taxon>
        <taxon>Salviinae</taxon>
        <taxon>Salvia</taxon>
        <taxon>Salvia subgen. Calosphace</taxon>
        <taxon>core Calosphace</taxon>
    </lineage>
</organism>
<dbReference type="InterPro" id="IPR038408">
    <property type="entry name" value="GNK2_sf"/>
</dbReference>
<dbReference type="PROSITE" id="PS00108">
    <property type="entry name" value="PROTEIN_KINASE_ST"/>
    <property type="match status" value="1"/>
</dbReference>
<sequence length="494" mass="55735">MVIATNHQRLLCLAMIYLFEAGHLASAQIRCQNNRGRHRLLQRLLRQRLRRKGDVYLDACRDCIAELLCTCPNQRQAVRWDWDERCLLRYSDAAFYREMETSPMVNWTNVFPASKPEQFDDVLRPLRDRIIYEAAGRGPLRKVAAADDKAPAFQQIFAIVQCTPDLVREECASCLPNAKSNANVYSAGKGDGDTIRNVIIIMVSAVLLSLAVSVVMGLRKRKTQKPKQVIHQNVDEISMAESFQYPFSTIKTATNDFSKDNKLGEGGFGPVYKGKLQDGKEIAVKRLSRDSGQDRVFRAHLDWDTRYKILRGIARGILYLHEDSRLKIIHRDLKASNILLDKEMNPKIADFGTARLFGQEETQGNTSRVVGTHGYMPPEYVLYGQFSIKSDIFSFGVLVLEIISGHRNNNFRNGENVEAILSFTWKNWREGTAPNAVDSGLRSGSGLMSEMLRCMHIGLLCVQENATERPTMSPVVIMLSRASISLAVQSEPAF</sequence>
<dbReference type="InterPro" id="IPR011009">
    <property type="entry name" value="Kinase-like_dom_sf"/>
</dbReference>
<keyword evidence="12" id="KW-0675">Receptor</keyword>
<evidence type="ECO:0000256" key="11">
    <source>
        <dbReference type="ARBA" id="ARBA00023136"/>
    </source>
</evidence>
<keyword evidence="10 14" id="KW-1133">Transmembrane helix</keyword>
<evidence type="ECO:0000256" key="8">
    <source>
        <dbReference type="ARBA" id="ARBA00022777"/>
    </source>
</evidence>
<keyword evidence="19" id="KW-1185">Reference proteome</keyword>
<keyword evidence="8" id="KW-0418">Kinase</keyword>
<evidence type="ECO:0000256" key="10">
    <source>
        <dbReference type="ARBA" id="ARBA00022989"/>
    </source>
</evidence>
<evidence type="ECO:0000256" key="5">
    <source>
        <dbReference type="ARBA" id="ARBA00022729"/>
    </source>
</evidence>
<feature type="domain" description="Protein kinase" evidence="16">
    <location>
        <begin position="129"/>
        <end position="494"/>
    </location>
</feature>
<dbReference type="Proteomes" id="UP000298416">
    <property type="component" value="Unassembled WGS sequence"/>
</dbReference>
<keyword evidence="2" id="KW-0723">Serine/threonine-protein kinase</keyword>
<dbReference type="EMBL" id="PNBA02000018">
    <property type="protein sequence ID" value="KAG6392303.1"/>
    <property type="molecule type" value="Genomic_DNA"/>
</dbReference>
<evidence type="ECO:0000256" key="12">
    <source>
        <dbReference type="ARBA" id="ARBA00023170"/>
    </source>
</evidence>
<dbReference type="InterPro" id="IPR008271">
    <property type="entry name" value="Ser/Thr_kinase_AS"/>
</dbReference>
<reference evidence="18" key="1">
    <citation type="submission" date="2018-01" db="EMBL/GenBank/DDBJ databases">
        <authorList>
            <person name="Mao J.F."/>
        </authorList>
    </citation>
    <scope>NUCLEOTIDE SEQUENCE</scope>
    <source>
        <strain evidence="18">Huo1</strain>
        <tissue evidence="18">Leaf</tissue>
    </source>
</reference>
<dbReference type="Pfam" id="PF00069">
    <property type="entry name" value="Pkinase"/>
    <property type="match status" value="1"/>
</dbReference>
<dbReference type="FunFam" id="1.10.510.10:FF:000129">
    <property type="entry name" value="cysteine-rich receptor-like protein kinase 10"/>
    <property type="match status" value="1"/>
</dbReference>
<dbReference type="SUPFAM" id="SSF56112">
    <property type="entry name" value="Protein kinase-like (PK-like)"/>
    <property type="match status" value="1"/>
</dbReference>
<evidence type="ECO:0000256" key="1">
    <source>
        <dbReference type="ARBA" id="ARBA00004167"/>
    </source>
</evidence>
<protein>
    <recommendedName>
        <fullName evidence="20">Serine/threonine-protein kinase PBS1</fullName>
    </recommendedName>
</protein>
<gene>
    <name evidence="18" type="ORF">SASPL_146518</name>
</gene>
<evidence type="ECO:0000313" key="19">
    <source>
        <dbReference type="Proteomes" id="UP000298416"/>
    </source>
</evidence>